<dbReference type="GeneTree" id="ENSGT00800000125307"/>
<dbReference type="Ensembl" id="ENSMSIT00000024538.1">
    <property type="protein sequence ID" value="ENSMSIP00000019411.1"/>
    <property type="gene ID" value="ENSMSIG00000016521.1"/>
</dbReference>
<name>A0A8C6HBJ0_MUSSI</name>
<organism evidence="1 2">
    <name type="scientific">Mus spicilegus</name>
    <name type="common">Mound-building mouse</name>
    <dbReference type="NCBI Taxonomy" id="10103"/>
    <lineage>
        <taxon>Eukaryota</taxon>
        <taxon>Metazoa</taxon>
        <taxon>Chordata</taxon>
        <taxon>Craniata</taxon>
        <taxon>Vertebrata</taxon>
        <taxon>Euteleostomi</taxon>
        <taxon>Mammalia</taxon>
        <taxon>Eutheria</taxon>
        <taxon>Euarchontoglires</taxon>
        <taxon>Glires</taxon>
        <taxon>Rodentia</taxon>
        <taxon>Myomorpha</taxon>
        <taxon>Muroidea</taxon>
        <taxon>Muridae</taxon>
        <taxon>Murinae</taxon>
        <taxon>Mus</taxon>
        <taxon>Mus</taxon>
    </lineage>
</organism>
<dbReference type="AlphaFoldDB" id="A0A8C6HBJ0"/>
<evidence type="ECO:0000313" key="1">
    <source>
        <dbReference type="Ensembl" id="ENSMSIP00000019411.1"/>
    </source>
</evidence>
<reference evidence="1" key="1">
    <citation type="submission" date="2025-08" db="UniProtKB">
        <authorList>
            <consortium name="Ensembl"/>
        </authorList>
    </citation>
    <scope>IDENTIFICATION</scope>
</reference>
<reference evidence="1" key="2">
    <citation type="submission" date="2025-09" db="UniProtKB">
        <authorList>
            <consortium name="Ensembl"/>
        </authorList>
    </citation>
    <scope>IDENTIFICATION</scope>
</reference>
<keyword evidence="2" id="KW-1185">Reference proteome</keyword>
<evidence type="ECO:0000313" key="2">
    <source>
        <dbReference type="Proteomes" id="UP000694415"/>
    </source>
</evidence>
<protein>
    <submittedName>
        <fullName evidence="1">RIKEN cDNA A830031A19 gene</fullName>
    </submittedName>
</protein>
<sequence length="113" mass="12683">MAMQTTIRQSLFILAGRTAGQRLWRQLLSSARRGDHGHPGCLYPRRTRLCLPRRRDPGLHEAGAIVWPESGTAVQVARRDHENVDNIMVVTTLVVKMPSVMCVVYRCTSNKGT</sequence>
<dbReference type="Proteomes" id="UP000694415">
    <property type="component" value="Unplaced"/>
</dbReference>
<proteinExistence type="predicted"/>
<accession>A0A8C6HBJ0</accession>